<dbReference type="AlphaFoldDB" id="A0AB34IH40"/>
<gene>
    <name evidence="1" type="ORF">AB1Y20_013905</name>
</gene>
<protein>
    <submittedName>
        <fullName evidence="1">Uncharacterized protein</fullName>
    </submittedName>
</protein>
<dbReference type="Proteomes" id="UP001515480">
    <property type="component" value="Unassembled WGS sequence"/>
</dbReference>
<reference evidence="1 2" key="1">
    <citation type="journal article" date="2024" name="Science">
        <title>Giant polyketide synthase enzymes in the biosynthesis of giant marine polyether toxins.</title>
        <authorList>
            <person name="Fallon T.R."/>
            <person name="Shende V.V."/>
            <person name="Wierzbicki I.H."/>
            <person name="Pendleton A.L."/>
            <person name="Watervoot N.F."/>
            <person name="Auber R.P."/>
            <person name="Gonzalez D.J."/>
            <person name="Wisecaver J.H."/>
            <person name="Moore B.S."/>
        </authorList>
    </citation>
    <scope>NUCLEOTIDE SEQUENCE [LARGE SCALE GENOMIC DNA]</scope>
    <source>
        <strain evidence="1 2">12B1</strain>
    </source>
</reference>
<sequence>MSSAFLASQINGGGCLPPPTPREVPKTLIELIADAASKNNVAAYGERKVAKGWETTTMRMLREGASKETTSAADSDLPSTIAEYGMMIIEGKATLIPRDRRTGELLHWRTSSMAANEQVYGNRAHGGWGLPSS</sequence>
<dbReference type="EMBL" id="JBGBPQ010000027">
    <property type="protein sequence ID" value="KAL1498590.1"/>
    <property type="molecule type" value="Genomic_DNA"/>
</dbReference>
<organism evidence="1 2">
    <name type="scientific">Prymnesium parvum</name>
    <name type="common">Toxic golden alga</name>
    <dbReference type="NCBI Taxonomy" id="97485"/>
    <lineage>
        <taxon>Eukaryota</taxon>
        <taxon>Haptista</taxon>
        <taxon>Haptophyta</taxon>
        <taxon>Prymnesiophyceae</taxon>
        <taxon>Prymnesiales</taxon>
        <taxon>Prymnesiaceae</taxon>
        <taxon>Prymnesium</taxon>
    </lineage>
</organism>
<keyword evidence="2" id="KW-1185">Reference proteome</keyword>
<accession>A0AB34IH40</accession>
<comment type="caution">
    <text evidence="1">The sequence shown here is derived from an EMBL/GenBank/DDBJ whole genome shotgun (WGS) entry which is preliminary data.</text>
</comment>
<proteinExistence type="predicted"/>
<name>A0AB34IH40_PRYPA</name>
<evidence type="ECO:0000313" key="1">
    <source>
        <dbReference type="EMBL" id="KAL1498590.1"/>
    </source>
</evidence>
<evidence type="ECO:0000313" key="2">
    <source>
        <dbReference type="Proteomes" id="UP001515480"/>
    </source>
</evidence>